<keyword evidence="7" id="KW-1185">Reference proteome</keyword>
<evidence type="ECO:0000256" key="5">
    <source>
        <dbReference type="SAM" id="MobiDB-lite"/>
    </source>
</evidence>
<dbReference type="Ensembl" id="ENSCCRT00010064793.1">
    <property type="protein sequence ID" value="ENSCCRP00010059092.1"/>
    <property type="gene ID" value="ENSCCRG00010025039.1"/>
</dbReference>
<keyword evidence="4" id="KW-0677">Repeat</keyword>
<dbReference type="OMA" id="GWCIDEL"/>
<dbReference type="InterPro" id="IPR041267">
    <property type="entry name" value="NLRP_HD2"/>
</dbReference>
<dbReference type="Pfam" id="PF05729">
    <property type="entry name" value="NACHT"/>
    <property type="match status" value="1"/>
</dbReference>
<feature type="region of interest" description="Disordered" evidence="5">
    <location>
        <begin position="1"/>
        <end position="133"/>
    </location>
</feature>
<dbReference type="InterPro" id="IPR011029">
    <property type="entry name" value="DEATH-like_dom_sf"/>
</dbReference>
<evidence type="ECO:0000256" key="3">
    <source>
        <dbReference type="ARBA" id="ARBA00022614"/>
    </source>
</evidence>
<evidence type="ECO:0000256" key="4">
    <source>
        <dbReference type="ARBA" id="ARBA00022737"/>
    </source>
</evidence>
<dbReference type="AlphaFoldDB" id="A0A8C1L9S5"/>
<reference evidence="6" key="1">
    <citation type="submission" date="2025-08" db="UniProtKB">
        <authorList>
            <consortium name="Ensembl"/>
        </authorList>
    </citation>
    <scope>IDENTIFICATION</scope>
</reference>
<keyword evidence="2" id="KW-0963">Cytoplasm</keyword>
<evidence type="ECO:0000313" key="7">
    <source>
        <dbReference type="Proteomes" id="UP000694427"/>
    </source>
</evidence>
<dbReference type="Pfam" id="PF02758">
    <property type="entry name" value="PYRIN"/>
    <property type="match status" value="1"/>
</dbReference>
<protein>
    <submittedName>
        <fullName evidence="6">Protein NLRC3-like</fullName>
    </submittedName>
</protein>
<reference evidence="6" key="2">
    <citation type="submission" date="2025-09" db="UniProtKB">
        <authorList>
            <consortium name="Ensembl"/>
        </authorList>
    </citation>
    <scope>IDENTIFICATION</scope>
</reference>
<sequence length="765" mass="87497">MDDDAVDVASDNSLPLGIGASAFGSENGDEEDVMPQRTLPFTLGFSNPVGQHVERAESPASSYASMQSESWSETREEHEPCCTQVQLWRRDSSASSSEEFNSDDEDINMEGSAEESTRKKSKKEGGVKQQNVPAPVKPELVVDPNEKRHPAMTVEFAFKALTSCLKKFAEEELKYFKKLLWDRYPERFRDPLDGLDLVDLVDKMLELCDIEVSLKITMALFNIMNAKKLIEYLLGLCKRNEVRYELKLTLKRKYEMVYEGFSQQGQPVPFESVYTDLYITDGVNASINSEHEFRSKIEVLVETAKVNRKPLTGNDIFSQVNLRSRPVRSVLARGVPGCGKSFAVQRFILDWADGKVHQDVFFLIPLHFKELNKMLEGEYTLLSLVSILYPEMKEIDTLDFEGCLVMFICDGLDDTQIPFNFRRTVYWCDATRPTSVQVLITNLIRGNLLYDAYVWVISRAGALDVIPPEHVQQLLEVRGFTDDQKEAYFRKTIPDRDLAERVIAHIKSSKTLFIMCHLPLFCWVASKVLQRQFQSLRPSAELPKTLTNLYTIMLHGQTQMSVEKLQNDPSEDTKDLTADQLLIKLAKLSYSMLDKNEFQIEKEHWDGVGLPDSYPAMACTGLCTEFYREKYVIYTEKVSCFAHPTIQEYLAALHVFYSFKKHGKNLLEQNKLKALKVSLSDLLRSAVDKALSSKNNNYDIFLRFLLGLSVEANQELLKNILQISTSSSQNAREETTRYISKKIKEGHFPEKTENLWRCIDELNPQ</sequence>
<name>A0A8C1L9S5_CYPCA</name>
<dbReference type="GO" id="GO:0005737">
    <property type="term" value="C:cytoplasm"/>
    <property type="evidence" value="ECO:0007669"/>
    <property type="project" value="UniProtKB-SubCell"/>
</dbReference>
<comment type="subcellular location">
    <subcellularLocation>
        <location evidence="1">Cytoplasm</location>
    </subcellularLocation>
</comment>
<dbReference type="InterPro" id="IPR029495">
    <property type="entry name" value="NACHT-assoc"/>
</dbReference>
<dbReference type="PANTHER" id="PTHR24106">
    <property type="entry name" value="NACHT, LRR AND CARD DOMAINS-CONTAINING"/>
    <property type="match status" value="1"/>
</dbReference>
<dbReference type="Gene3D" id="3.40.50.300">
    <property type="entry name" value="P-loop containing nucleotide triphosphate hydrolases"/>
    <property type="match status" value="1"/>
</dbReference>
<accession>A0A8C1L9S5</accession>
<dbReference type="Pfam" id="PF17776">
    <property type="entry name" value="NLRC4_HD2"/>
    <property type="match status" value="1"/>
</dbReference>
<dbReference type="InterPro" id="IPR007111">
    <property type="entry name" value="NACHT_NTPase"/>
</dbReference>
<dbReference type="Gene3D" id="1.10.533.10">
    <property type="entry name" value="Death Domain, Fas"/>
    <property type="match status" value="1"/>
</dbReference>
<dbReference type="Proteomes" id="UP000694427">
    <property type="component" value="Unplaced"/>
</dbReference>
<keyword evidence="3" id="KW-0433">Leucine-rich repeat</keyword>
<dbReference type="InterPro" id="IPR027417">
    <property type="entry name" value="P-loop_NTPase"/>
</dbReference>
<dbReference type="Pfam" id="PF14484">
    <property type="entry name" value="FISNA"/>
    <property type="match status" value="1"/>
</dbReference>
<dbReference type="SUPFAM" id="SSF47986">
    <property type="entry name" value="DEATH domain"/>
    <property type="match status" value="1"/>
</dbReference>
<feature type="compositionally biased region" description="Basic and acidic residues" evidence="5">
    <location>
        <begin position="115"/>
        <end position="126"/>
    </location>
</feature>
<organism evidence="6 7">
    <name type="scientific">Cyprinus carpio</name>
    <name type="common">Common carp</name>
    <dbReference type="NCBI Taxonomy" id="7962"/>
    <lineage>
        <taxon>Eukaryota</taxon>
        <taxon>Metazoa</taxon>
        <taxon>Chordata</taxon>
        <taxon>Craniata</taxon>
        <taxon>Vertebrata</taxon>
        <taxon>Euteleostomi</taxon>
        <taxon>Actinopterygii</taxon>
        <taxon>Neopterygii</taxon>
        <taxon>Teleostei</taxon>
        <taxon>Ostariophysi</taxon>
        <taxon>Cypriniformes</taxon>
        <taxon>Cyprinidae</taxon>
        <taxon>Cyprininae</taxon>
        <taxon>Cyprinus</taxon>
    </lineage>
</organism>
<evidence type="ECO:0000313" key="6">
    <source>
        <dbReference type="Ensembl" id="ENSCCRP00010059092.1"/>
    </source>
</evidence>
<feature type="compositionally biased region" description="Polar residues" evidence="5">
    <location>
        <begin position="59"/>
        <end position="71"/>
    </location>
</feature>
<proteinExistence type="predicted"/>
<evidence type="ECO:0000256" key="2">
    <source>
        <dbReference type="ARBA" id="ARBA00022490"/>
    </source>
</evidence>
<dbReference type="InterPro" id="IPR051261">
    <property type="entry name" value="NLR"/>
</dbReference>
<dbReference type="SMART" id="SM01288">
    <property type="entry name" value="FISNA"/>
    <property type="match status" value="1"/>
</dbReference>
<dbReference type="InterPro" id="IPR004020">
    <property type="entry name" value="DAPIN"/>
</dbReference>
<evidence type="ECO:0000256" key="1">
    <source>
        <dbReference type="ARBA" id="ARBA00004496"/>
    </source>
</evidence>